<evidence type="ECO:0000256" key="9">
    <source>
        <dbReference type="PIRSR" id="PIRSR618319-50"/>
    </source>
</evidence>
<dbReference type="InterPro" id="IPR015424">
    <property type="entry name" value="PyrdxlP-dep_Trfase"/>
</dbReference>
<keyword evidence="5 8" id="KW-0648">Protein biosynthesis</keyword>
<dbReference type="SUPFAM" id="SSF53383">
    <property type="entry name" value="PLP-dependent transferases"/>
    <property type="match status" value="1"/>
</dbReference>
<comment type="similarity">
    <text evidence="7 8">Belongs to the SelA family.</text>
</comment>
<accession>A0A2U8FEG7</accession>
<dbReference type="PANTHER" id="PTHR32328">
    <property type="entry name" value="L-SERYL-TRNA(SEC) SELENIUM TRANSFERASE"/>
    <property type="match status" value="1"/>
</dbReference>
<dbReference type="Gene3D" id="3.40.640.10">
    <property type="entry name" value="Type I PLP-dependent aspartate aminotransferase-like (Major domain)"/>
    <property type="match status" value="1"/>
</dbReference>
<dbReference type="UniPathway" id="UPA00906">
    <property type="reaction ID" value="UER00896"/>
</dbReference>
<comment type="function">
    <text evidence="8">Converts seryl-tRNA(Sec) to selenocysteinyl-tRNA(Sec) required for selenoprotein biosynthesis.</text>
</comment>
<gene>
    <name evidence="8" type="primary">selA</name>
    <name evidence="10" type="ORF">CDV25_07415</name>
</gene>
<dbReference type="Proteomes" id="UP000244890">
    <property type="component" value="Chromosome"/>
</dbReference>
<keyword evidence="6 8" id="KW-0711">Selenium</keyword>
<dbReference type="AlphaFoldDB" id="A0A2U8FEG7"/>
<dbReference type="Gene3D" id="3.90.1150.180">
    <property type="match status" value="1"/>
</dbReference>
<dbReference type="GO" id="GO:0001514">
    <property type="term" value="P:selenocysteine incorporation"/>
    <property type="evidence" value="ECO:0007669"/>
    <property type="project" value="UniProtKB-UniRule"/>
</dbReference>
<comment type="catalytic activity">
    <reaction evidence="8">
        <text>L-seryl-tRNA(Sec) + selenophosphate + H(+) = L-selenocysteinyl-tRNA(Sec) + phosphate</text>
        <dbReference type="Rhea" id="RHEA:22728"/>
        <dbReference type="Rhea" id="RHEA-COMP:9742"/>
        <dbReference type="Rhea" id="RHEA-COMP:9743"/>
        <dbReference type="ChEBI" id="CHEBI:15378"/>
        <dbReference type="ChEBI" id="CHEBI:16144"/>
        <dbReference type="ChEBI" id="CHEBI:43474"/>
        <dbReference type="ChEBI" id="CHEBI:78533"/>
        <dbReference type="ChEBI" id="CHEBI:78573"/>
        <dbReference type="EC" id="2.9.1.1"/>
    </reaction>
</comment>
<dbReference type="NCBIfam" id="TIGR00474">
    <property type="entry name" value="selA"/>
    <property type="match status" value="1"/>
</dbReference>
<evidence type="ECO:0000256" key="6">
    <source>
        <dbReference type="ARBA" id="ARBA00023266"/>
    </source>
</evidence>
<dbReference type="HAMAP" id="MF_00423">
    <property type="entry name" value="SelA"/>
    <property type="match status" value="1"/>
</dbReference>
<evidence type="ECO:0000256" key="7">
    <source>
        <dbReference type="ARBA" id="ARBA00044507"/>
    </source>
</evidence>
<dbReference type="GO" id="GO:0004125">
    <property type="term" value="F:L-seryl-tRNA(Sec) selenium transferase activity"/>
    <property type="evidence" value="ECO:0007669"/>
    <property type="project" value="UniProtKB-UniRule"/>
</dbReference>
<comment type="cofactor">
    <cofactor evidence="1 8 9">
        <name>pyridoxal 5'-phosphate</name>
        <dbReference type="ChEBI" id="CHEBI:597326"/>
    </cofactor>
</comment>
<sequence length="449" mass="50759">MENLLKQIPKTDKLLNTKALSAYNPIVLKPLIQKFLKDYRKNLLKGGEILSFESCVEHIAKEYLHLSKKSLKPLINATGIIVHTNLGRSVFSSTLLEEIIPTLSAYNNLEYDEQQGIRSERTIHLKKLFTTLLQTEDILIVNNNAAAVFLILNTFAKNKEVIVSRGELIEIGGNFRIPRVMQDSGAILKEVGTTNKTYLRDYQEAINENTAMIFKAHKSNYEIAGFYKEAAYKDLIKLAKEKNLLDYYDLGSGYLEIPGCEYLKKFEPSLEQIAALKPSLVSFSGDKLLGGTQAGIIFGKAQYITKLKQNQLLRMLRVDKFTLCMLEALLCAYLKGEYEKIPTAKMLLQTKEQLKHKAQKLLAQIPPIFKPQIIETKSYIGGGAMPNKPLDSYGIALKTKDEKQLESFLRKEGIIARLEDKKVILEIIALFTKDFETISTTLLKAQNAR</sequence>
<protein>
    <recommendedName>
        <fullName evidence="8">L-seryl-tRNA(Sec) selenium transferase</fullName>
        <ecNumber evidence="8">2.9.1.1</ecNumber>
    </recommendedName>
    <alternativeName>
        <fullName evidence="8">Selenocysteine synthase</fullName>
        <shortName evidence="8">Sec synthase</shortName>
    </alternativeName>
    <alternativeName>
        <fullName evidence="8">Selenocysteinyl-tRNA(Sec) synthase</fullName>
    </alternativeName>
</protein>
<keyword evidence="2 8" id="KW-0963">Cytoplasm</keyword>
<dbReference type="KEGG" id="had:CDV25_07415"/>
<evidence type="ECO:0000256" key="3">
    <source>
        <dbReference type="ARBA" id="ARBA00022679"/>
    </source>
</evidence>
<dbReference type="EC" id="2.9.1.1" evidence="8"/>
<dbReference type="RefSeq" id="WP_108911410.1">
    <property type="nucleotide sequence ID" value="NZ_CP021886.1"/>
</dbReference>
<proteinExistence type="inferred from homology"/>
<reference evidence="10 11" key="1">
    <citation type="submission" date="2017-06" db="EMBL/GenBank/DDBJ databases">
        <title>Complete genome of Helicobacter apodemus.</title>
        <authorList>
            <person name="Cho S."/>
        </authorList>
    </citation>
    <scope>NUCLEOTIDE SEQUENCE [LARGE SCALE GENOMIC DNA]</scope>
    <source>
        <strain evidence="11">SNUVETPUB-15-01</strain>
    </source>
</reference>
<keyword evidence="4 8" id="KW-0663">Pyridoxal phosphate</keyword>
<dbReference type="OrthoDB" id="9787096at2"/>
<evidence type="ECO:0000256" key="1">
    <source>
        <dbReference type="ARBA" id="ARBA00001933"/>
    </source>
</evidence>
<comment type="subcellular location">
    <subcellularLocation>
        <location evidence="8">Cytoplasm</location>
    </subcellularLocation>
</comment>
<evidence type="ECO:0000256" key="5">
    <source>
        <dbReference type="ARBA" id="ARBA00022917"/>
    </source>
</evidence>
<evidence type="ECO:0000256" key="4">
    <source>
        <dbReference type="ARBA" id="ARBA00022898"/>
    </source>
</evidence>
<dbReference type="GO" id="GO:0005737">
    <property type="term" value="C:cytoplasm"/>
    <property type="evidence" value="ECO:0007669"/>
    <property type="project" value="UniProtKB-SubCell"/>
</dbReference>
<evidence type="ECO:0000313" key="11">
    <source>
        <dbReference type="Proteomes" id="UP000244890"/>
    </source>
</evidence>
<dbReference type="EMBL" id="CP021886">
    <property type="protein sequence ID" value="AWI34609.1"/>
    <property type="molecule type" value="Genomic_DNA"/>
</dbReference>
<dbReference type="InterPro" id="IPR018319">
    <property type="entry name" value="SelA-like"/>
</dbReference>
<feature type="modified residue" description="N6-(pyridoxal phosphate)lysine" evidence="8 9">
    <location>
        <position position="287"/>
    </location>
</feature>
<evidence type="ECO:0000256" key="8">
    <source>
        <dbReference type="HAMAP-Rule" id="MF_00423"/>
    </source>
</evidence>
<name>A0A2U8FEG7_9HELI</name>
<dbReference type="PANTHER" id="PTHR32328:SF0">
    <property type="entry name" value="L-SERYL-TRNA(SEC) SELENIUM TRANSFERASE"/>
    <property type="match status" value="1"/>
</dbReference>
<organism evidence="10 11">
    <name type="scientific">Helicobacter apodemus</name>
    <dbReference type="NCBI Taxonomy" id="135569"/>
    <lineage>
        <taxon>Bacteria</taxon>
        <taxon>Pseudomonadati</taxon>
        <taxon>Campylobacterota</taxon>
        <taxon>Epsilonproteobacteria</taxon>
        <taxon>Campylobacterales</taxon>
        <taxon>Helicobacteraceae</taxon>
        <taxon>Helicobacter</taxon>
    </lineage>
</organism>
<dbReference type="InterPro" id="IPR004534">
    <property type="entry name" value="SelA_trans"/>
</dbReference>
<evidence type="ECO:0000313" key="10">
    <source>
        <dbReference type="EMBL" id="AWI34609.1"/>
    </source>
</evidence>
<dbReference type="InterPro" id="IPR015421">
    <property type="entry name" value="PyrdxlP-dep_Trfase_major"/>
</dbReference>
<dbReference type="GO" id="GO:0001717">
    <property type="term" value="P:conversion of seryl-tRNAsec to selenocys-tRNAsec"/>
    <property type="evidence" value="ECO:0007669"/>
    <property type="project" value="UniProtKB-UniRule"/>
</dbReference>
<keyword evidence="3 8" id="KW-0808">Transferase</keyword>
<dbReference type="Pfam" id="PF03841">
    <property type="entry name" value="SelA"/>
    <property type="match status" value="1"/>
</dbReference>
<evidence type="ECO:0000256" key="2">
    <source>
        <dbReference type="ARBA" id="ARBA00022490"/>
    </source>
</evidence>
<comment type="pathway">
    <text evidence="8">Aminoacyl-tRNA biosynthesis; selenocysteinyl-tRNA(Sec) biosynthesis; selenocysteinyl-tRNA(Sec) from L-seryl-tRNA(Sec) (bacterial route): step 1/1.</text>
</comment>